<dbReference type="Proteomes" id="UP000570010">
    <property type="component" value="Unassembled WGS sequence"/>
</dbReference>
<feature type="transmembrane region" description="Helical" evidence="7">
    <location>
        <begin position="93"/>
        <end position="112"/>
    </location>
</feature>
<feature type="transmembrane region" description="Helical" evidence="7">
    <location>
        <begin position="184"/>
        <end position="204"/>
    </location>
</feature>
<evidence type="ECO:0000256" key="5">
    <source>
        <dbReference type="ARBA" id="ARBA00022989"/>
    </source>
</evidence>
<comment type="subcellular location">
    <subcellularLocation>
        <location evidence="1">Cell membrane</location>
        <topology evidence="1">Multi-pass membrane protein</topology>
    </subcellularLocation>
</comment>
<dbReference type="SUPFAM" id="SSF103481">
    <property type="entry name" value="Multidrug resistance efflux transporter EmrE"/>
    <property type="match status" value="1"/>
</dbReference>
<dbReference type="GO" id="GO:0005886">
    <property type="term" value="C:plasma membrane"/>
    <property type="evidence" value="ECO:0007669"/>
    <property type="project" value="UniProtKB-SubCell"/>
</dbReference>
<proteinExistence type="inferred from homology"/>
<keyword evidence="11" id="KW-1185">Reference proteome</keyword>
<gene>
    <name evidence="10" type="ORF">G4D64_06855</name>
    <name evidence="9" type="ORF">H1Z61_06890</name>
</gene>
<reference evidence="10 11" key="1">
    <citation type="submission" date="2020-02" db="EMBL/GenBank/DDBJ databases">
        <title>Bacillus aquiflavi sp. nov., isolated from yellow water of strong flavor Chinese baijiu in Yibin region of China.</title>
        <authorList>
            <person name="Xie J."/>
        </authorList>
    </citation>
    <scope>NUCLEOTIDE SEQUENCE [LARGE SCALE GENOMIC DNA]</scope>
    <source>
        <strain evidence="10 11">3H-10</strain>
    </source>
</reference>
<feature type="transmembrane region" description="Helical" evidence="7">
    <location>
        <begin position="241"/>
        <end position="263"/>
    </location>
</feature>
<protein>
    <submittedName>
        <fullName evidence="10">EamA family transporter</fullName>
    </submittedName>
</protein>
<organism evidence="10 11">
    <name type="scientific">Bacillus aquiflavi</name>
    <dbReference type="NCBI Taxonomy" id="2672567"/>
    <lineage>
        <taxon>Bacteria</taxon>
        <taxon>Bacillati</taxon>
        <taxon>Bacillota</taxon>
        <taxon>Bacilli</taxon>
        <taxon>Bacillales</taxon>
        <taxon>Bacillaceae</taxon>
        <taxon>Bacillus</taxon>
    </lineage>
</organism>
<evidence type="ECO:0000256" key="7">
    <source>
        <dbReference type="SAM" id="Phobius"/>
    </source>
</evidence>
<keyword evidence="6 7" id="KW-0472">Membrane</keyword>
<feature type="transmembrane region" description="Helical" evidence="7">
    <location>
        <begin position="216"/>
        <end position="234"/>
    </location>
</feature>
<dbReference type="PANTHER" id="PTHR42920:SF5">
    <property type="entry name" value="EAMA DOMAIN-CONTAINING PROTEIN"/>
    <property type="match status" value="1"/>
</dbReference>
<evidence type="ECO:0000313" key="10">
    <source>
        <dbReference type="EMBL" id="NEY81240.1"/>
    </source>
</evidence>
<dbReference type="Pfam" id="PF00892">
    <property type="entry name" value="EamA"/>
    <property type="match status" value="1"/>
</dbReference>
<name>A0A6B3VSJ3_9BACI</name>
<dbReference type="InterPro" id="IPR000620">
    <property type="entry name" value="EamA_dom"/>
</dbReference>
<evidence type="ECO:0000313" key="9">
    <source>
        <dbReference type="EMBL" id="MBA4536873.1"/>
    </source>
</evidence>
<evidence type="ECO:0000313" key="12">
    <source>
        <dbReference type="Proteomes" id="UP000570010"/>
    </source>
</evidence>
<evidence type="ECO:0000256" key="3">
    <source>
        <dbReference type="ARBA" id="ARBA00022475"/>
    </source>
</evidence>
<dbReference type="EMBL" id="JACEIO010000012">
    <property type="protein sequence ID" value="MBA4536873.1"/>
    <property type="molecule type" value="Genomic_DNA"/>
</dbReference>
<feature type="transmembrane region" description="Helical" evidence="7">
    <location>
        <begin position="41"/>
        <end position="57"/>
    </location>
</feature>
<keyword evidence="4 7" id="KW-0812">Transmembrane</keyword>
<dbReference type="PANTHER" id="PTHR42920">
    <property type="entry name" value="OS03G0707200 PROTEIN-RELATED"/>
    <property type="match status" value="1"/>
</dbReference>
<feature type="domain" description="EamA" evidence="8">
    <location>
        <begin position="153"/>
        <end position="283"/>
    </location>
</feature>
<keyword evidence="3" id="KW-1003">Cell membrane</keyword>
<evidence type="ECO:0000259" key="8">
    <source>
        <dbReference type="Pfam" id="PF00892"/>
    </source>
</evidence>
<keyword evidence="5 7" id="KW-1133">Transmembrane helix</keyword>
<dbReference type="InterPro" id="IPR037185">
    <property type="entry name" value="EmrE-like"/>
</dbReference>
<evidence type="ECO:0000256" key="2">
    <source>
        <dbReference type="ARBA" id="ARBA00007362"/>
    </source>
</evidence>
<evidence type="ECO:0000256" key="6">
    <source>
        <dbReference type="ARBA" id="ARBA00023136"/>
    </source>
</evidence>
<accession>A0A6B3VSJ3</accession>
<sequence>MNNNITYSFFILLGACSYGIVASIVKLAYRAGYAVHEVTGSQYLFGLTLLLFLLPFFKRSKVSVKNVMMLMMAGAILSLTGILYGLSLDRNQASLAVVLLFQFTWIGILLESIYERSWPSREKIISIFFLIGGTILASNVGSKNLIASIQLEGIIYGLLSAFFFALFIFISGKIAKDVPTMQRSVFITIGGLVLVILVFSPSFMTSGVIIEGLWKYAILTAFFGVIFPIVFFAIGTPKVDAGLATIAGSIELPAAIVAAMFILGEHVNFEQFIGIILILIGISVPQLRIFIKQSNA</sequence>
<feature type="transmembrane region" description="Helical" evidence="7">
    <location>
        <begin position="269"/>
        <end position="291"/>
    </location>
</feature>
<comment type="similarity">
    <text evidence="2">Belongs to the EamA transporter family.</text>
</comment>
<dbReference type="InterPro" id="IPR051258">
    <property type="entry name" value="Diverse_Substrate_Transporter"/>
</dbReference>
<reference evidence="9 12" key="2">
    <citation type="submission" date="2020-07" db="EMBL/GenBank/DDBJ databases">
        <authorList>
            <person name="Feng H."/>
        </authorList>
    </citation>
    <scope>NUCLEOTIDE SEQUENCE [LARGE SCALE GENOMIC DNA]</scope>
    <source>
        <strain evidence="9">S-12</strain>
        <strain evidence="12">s-12</strain>
    </source>
</reference>
<dbReference type="EMBL" id="JAAIWN010000012">
    <property type="protein sequence ID" value="NEY81240.1"/>
    <property type="molecule type" value="Genomic_DNA"/>
</dbReference>
<feature type="transmembrane region" description="Helical" evidence="7">
    <location>
        <begin position="69"/>
        <end position="87"/>
    </location>
</feature>
<feature type="transmembrane region" description="Helical" evidence="7">
    <location>
        <begin position="124"/>
        <end position="141"/>
    </location>
</feature>
<dbReference type="AlphaFoldDB" id="A0A6B3VSJ3"/>
<evidence type="ECO:0000313" key="11">
    <source>
        <dbReference type="Proteomes" id="UP000472971"/>
    </source>
</evidence>
<feature type="transmembrane region" description="Helical" evidence="7">
    <location>
        <begin position="7"/>
        <end position="29"/>
    </location>
</feature>
<evidence type="ECO:0000256" key="1">
    <source>
        <dbReference type="ARBA" id="ARBA00004651"/>
    </source>
</evidence>
<evidence type="ECO:0000256" key="4">
    <source>
        <dbReference type="ARBA" id="ARBA00022692"/>
    </source>
</evidence>
<dbReference type="RefSeq" id="WP_163241489.1">
    <property type="nucleotide sequence ID" value="NZ_CP082780.1"/>
</dbReference>
<dbReference type="Proteomes" id="UP000472971">
    <property type="component" value="Unassembled WGS sequence"/>
</dbReference>
<feature type="transmembrane region" description="Helical" evidence="7">
    <location>
        <begin position="153"/>
        <end position="172"/>
    </location>
</feature>
<comment type="caution">
    <text evidence="10">The sequence shown here is derived from an EMBL/GenBank/DDBJ whole genome shotgun (WGS) entry which is preliminary data.</text>
</comment>